<accession>A0AAW9YVI9</accession>
<dbReference type="Gene3D" id="2.50.20.40">
    <property type="match status" value="1"/>
</dbReference>
<dbReference type="InterPro" id="IPR007595">
    <property type="entry name" value="Csa"/>
</dbReference>
<dbReference type="Proteomes" id="UP000646308">
    <property type="component" value="Unassembled WGS sequence"/>
</dbReference>
<evidence type="ECO:0000313" key="3">
    <source>
        <dbReference type="Proteomes" id="UP000646308"/>
    </source>
</evidence>
<dbReference type="EMBL" id="WMFL01000092">
    <property type="protein sequence ID" value="NJI03737.1"/>
    <property type="molecule type" value="Genomic_DNA"/>
</dbReference>
<dbReference type="Pfam" id="PF04507">
    <property type="entry name" value="DUF576"/>
    <property type="match status" value="1"/>
</dbReference>
<sequence length="257" mass="29922">MIHIKKISLCITLVVLTIMMGGCGPMSSKNEIRESFEEKLSIYPIKNLEDFYDKEGFRDSEFDENDKGTWILNSSIAVRESKDGDLNVKGMVLDINRNTKMSKGQYYYKTITEDSKGRIYKQEKNYPVKLENNKIVPLKPINDKKIRKEIEDFRFFVQYANFKDLNSYGQGHFDYNPNVPSYTAEYQLSNNDYNVKQLRKRYDISTNKAPKLILTGVGEFKGSSVGYKNLKMEFEQNEEKSTNFSDTVSYKPSRIEE</sequence>
<dbReference type="NCBIfam" id="TIGR01742">
    <property type="entry name" value="SA_tandem_lipo"/>
    <property type="match status" value="1"/>
</dbReference>
<protein>
    <submittedName>
        <fullName evidence="2">Tandem-type lipoprotein</fullName>
    </submittedName>
</protein>
<organism evidence="2 3">
    <name type="scientific">Staphylococcus agnetis</name>
    <dbReference type="NCBI Taxonomy" id="985762"/>
    <lineage>
        <taxon>Bacteria</taxon>
        <taxon>Bacillati</taxon>
        <taxon>Bacillota</taxon>
        <taxon>Bacilli</taxon>
        <taxon>Bacillales</taxon>
        <taxon>Staphylococcaceae</taxon>
        <taxon>Staphylococcus</taxon>
    </lineage>
</organism>
<proteinExistence type="inferred from homology"/>
<name>A0AAW9YVI9_9STAP</name>
<dbReference type="AlphaFoldDB" id="A0AAW9YVI9"/>
<evidence type="ECO:0000256" key="1">
    <source>
        <dbReference type="ARBA" id="ARBA00009715"/>
    </source>
</evidence>
<dbReference type="PROSITE" id="PS51257">
    <property type="entry name" value="PROKAR_LIPOPROTEIN"/>
    <property type="match status" value="1"/>
</dbReference>
<gene>
    <name evidence="2" type="ORF">GLV84_12935</name>
</gene>
<dbReference type="RefSeq" id="WP_165805119.1">
    <property type="nucleotide sequence ID" value="NZ_WMFL01000092.1"/>
</dbReference>
<reference evidence="2" key="1">
    <citation type="submission" date="2019-11" db="EMBL/GenBank/DDBJ databases">
        <title>Whole genome comparisons of Staphylococcus agnetis isolates from cattle and chickens.</title>
        <authorList>
            <person name="Rhoads D."/>
            <person name="Shwani A."/>
            <person name="Adkins P."/>
            <person name="Calcutt M."/>
            <person name="Middleton J."/>
        </authorList>
    </citation>
    <scope>NUCLEOTIDE SEQUENCE</scope>
    <source>
        <strain evidence="2">1387</strain>
    </source>
</reference>
<dbReference type="InterPro" id="IPR038641">
    <property type="entry name" value="Csa_sf"/>
</dbReference>
<comment type="caution">
    <text evidence="2">The sequence shown here is derived from an EMBL/GenBank/DDBJ whole genome shotgun (WGS) entry which is preliminary data.</text>
</comment>
<evidence type="ECO:0000313" key="2">
    <source>
        <dbReference type="EMBL" id="NJI03737.1"/>
    </source>
</evidence>
<comment type="similarity">
    <text evidence="1">Belongs to the staphylococcal tandem lipoprotein family.</text>
</comment>
<keyword evidence="2" id="KW-0449">Lipoprotein</keyword>